<feature type="signal peptide" evidence="1">
    <location>
        <begin position="1"/>
        <end position="25"/>
    </location>
</feature>
<evidence type="ECO:0000259" key="2">
    <source>
        <dbReference type="SMART" id="SM00089"/>
    </source>
</evidence>
<dbReference type="Gene3D" id="2.60.40.10">
    <property type="entry name" value="Immunoglobulins"/>
    <property type="match status" value="1"/>
</dbReference>
<dbReference type="InterPro" id="IPR022409">
    <property type="entry name" value="PKD/Chitinase_dom"/>
</dbReference>
<evidence type="ECO:0000313" key="4">
    <source>
        <dbReference type="Proteomes" id="UP001202831"/>
    </source>
</evidence>
<dbReference type="InterPro" id="IPR029058">
    <property type="entry name" value="AB_hydrolase_fold"/>
</dbReference>
<reference evidence="3 4" key="1">
    <citation type="submission" date="2022-01" db="EMBL/GenBank/DDBJ databases">
        <title>Whole genome-based taxonomy of the Shewanellaceae.</title>
        <authorList>
            <person name="Martin-Rodriguez A.J."/>
        </authorList>
    </citation>
    <scope>NUCLEOTIDE SEQUENCE [LARGE SCALE GENOMIC DNA]</scope>
    <source>
        <strain evidence="3 4">DSM 21332</strain>
    </source>
</reference>
<keyword evidence="1" id="KW-0732">Signal</keyword>
<dbReference type="Gene3D" id="3.40.50.1820">
    <property type="entry name" value="alpha/beta hydrolase"/>
    <property type="match status" value="1"/>
</dbReference>
<feature type="chain" id="PRO_5045916045" evidence="1">
    <location>
        <begin position="26"/>
        <end position="818"/>
    </location>
</feature>
<dbReference type="Pfam" id="PF18911">
    <property type="entry name" value="PKD_4"/>
    <property type="match status" value="1"/>
</dbReference>
<dbReference type="SMART" id="SM00089">
    <property type="entry name" value="PKD"/>
    <property type="match status" value="1"/>
</dbReference>
<dbReference type="SUPFAM" id="SSF49299">
    <property type="entry name" value="PKD domain"/>
    <property type="match status" value="1"/>
</dbReference>
<dbReference type="EMBL" id="JAKIKT010000001">
    <property type="protein sequence ID" value="MCL2912568.1"/>
    <property type="molecule type" value="Genomic_DNA"/>
</dbReference>
<dbReference type="Proteomes" id="UP001202831">
    <property type="component" value="Unassembled WGS sequence"/>
</dbReference>
<comment type="caution">
    <text evidence="3">The sequence shown here is derived from an EMBL/GenBank/DDBJ whole genome shotgun (WGS) entry which is preliminary data.</text>
</comment>
<dbReference type="CDD" id="cd00146">
    <property type="entry name" value="PKD"/>
    <property type="match status" value="1"/>
</dbReference>
<evidence type="ECO:0000256" key="1">
    <source>
        <dbReference type="SAM" id="SignalP"/>
    </source>
</evidence>
<dbReference type="RefSeq" id="WP_249247398.1">
    <property type="nucleotide sequence ID" value="NZ_JAKIKT010000001.1"/>
</dbReference>
<accession>A0ABT0N2A7</accession>
<organism evidence="3 4">
    <name type="scientific">Shewanella corallii</name>
    <dbReference type="NCBI Taxonomy" id="560080"/>
    <lineage>
        <taxon>Bacteria</taxon>
        <taxon>Pseudomonadati</taxon>
        <taxon>Pseudomonadota</taxon>
        <taxon>Gammaproteobacteria</taxon>
        <taxon>Alteromonadales</taxon>
        <taxon>Shewanellaceae</taxon>
        <taxon>Shewanella</taxon>
    </lineage>
</organism>
<gene>
    <name evidence="3" type="ORF">L2725_02005</name>
</gene>
<protein>
    <submittedName>
        <fullName evidence="3">PKD domain-containing protein</fullName>
    </submittedName>
</protein>
<keyword evidence="4" id="KW-1185">Reference proteome</keyword>
<sequence>MSFKRSSIRTILFYLLASSSSGLLASELGEQVQVDVNRPITEQLKEYYKNLNTSHVPSGILLESGAVLNSTTALKNNELNQQGLNQDQFNDTYADLMRGKLIPESNPKNLYSLGSKIRDGHVYPMSLAFVRYDSIPLDVLEQHQNDGNHFIPNGNRQVGVSKKFIAATIQAPAVYGNQVQLVLNSNLLLNHGAQSIGNFEFIYNGQRKPITLNSPFTVNIATPIVRKSKPQLASRNTREFELRFVADGVRYTAKGKFNWADPLANLRQRRSGMPVCYDMPTVTASRPFNGQTSKLNIRIYPANGSVSGSGTNGAGCINGSQPELKQVMVILDGFDPGGNRTQESIYEDFGESMDQFVAAGFDLVVVDYKNGRDYIQRNGLAVRELLVNKIPGWLASNADTRVVLTAGSMGTQTGRYAMTTAERAGEDHNVRLFFAIDGPFRGANIPISIQAFVEFFAPMSPAAENNLAGLNSPAASQQLLLNRYYHSGGPNPSPMRSNRWYLPRPEYYQYYNEVNALGLPQLSRNIGIASGSGTGSALSPHLNYKQTFNHVNWSSLWGTFIIRSTTRTDHAGEVFEGRVKLPIVCHYLGSYCNQRVRLSLNNPKKLDIAPSGYRTSPVDIKNDWNNSSDTKGTMTSPFYYHGFVPTFSALNIPTSNLYYNPSRDSSALGRSGFDAVWYEKCNKEHVARTDGMWELISVELQAFLTNTVPAEVELPRTGCGRVEPNTPVAKCDVSERDQGSGNVVFNGSRSYHGNPNANIVSYIWNPGDGNRNLTGKVRSYQYSAPPQGTYYTPTLTVIDDSGKSSTDTCRRVYVGIYQ</sequence>
<dbReference type="InterPro" id="IPR000601">
    <property type="entry name" value="PKD_dom"/>
</dbReference>
<dbReference type="InterPro" id="IPR035986">
    <property type="entry name" value="PKD_dom_sf"/>
</dbReference>
<feature type="domain" description="PKD/Chitinase" evidence="2">
    <location>
        <begin position="730"/>
        <end position="816"/>
    </location>
</feature>
<proteinExistence type="predicted"/>
<name>A0ABT0N2A7_9GAMM</name>
<dbReference type="InterPro" id="IPR013783">
    <property type="entry name" value="Ig-like_fold"/>
</dbReference>
<dbReference type="SUPFAM" id="SSF53474">
    <property type="entry name" value="alpha/beta-Hydrolases"/>
    <property type="match status" value="1"/>
</dbReference>
<evidence type="ECO:0000313" key="3">
    <source>
        <dbReference type="EMBL" id="MCL2912568.1"/>
    </source>
</evidence>